<dbReference type="Gene3D" id="1.50.40.10">
    <property type="entry name" value="Mitochondrial carrier domain"/>
    <property type="match status" value="1"/>
</dbReference>
<gene>
    <name evidence="11" type="ORF">PhCBS80983_g06093</name>
</gene>
<reference evidence="11 12" key="1">
    <citation type="journal article" date="2019" name="Sci. Rep.">
        <title>Comparative genomics of chytrid fungi reveal insights into the obligate biotrophic and pathogenic lifestyle of Synchytrium endobioticum.</title>
        <authorList>
            <person name="van de Vossenberg B.T.L.H."/>
            <person name="Warris S."/>
            <person name="Nguyen H.D.T."/>
            <person name="van Gent-Pelzer M.P.E."/>
            <person name="Joly D.L."/>
            <person name="van de Geest H.C."/>
            <person name="Bonants P.J.M."/>
            <person name="Smith D.S."/>
            <person name="Levesque C.A."/>
            <person name="van der Lee T.A.J."/>
        </authorList>
    </citation>
    <scope>NUCLEOTIDE SEQUENCE [LARGE SCALE GENOMIC DNA]</scope>
    <source>
        <strain evidence="11 12">CBS 809.83</strain>
    </source>
</reference>
<keyword evidence="12" id="KW-1185">Reference proteome</keyword>
<dbReference type="PROSITE" id="PS50920">
    <property type="entry name" value="SOLCAR"/>
    <property type="match status" value="3"/>
</dbReference>
<dbReference type="Proteomes" id="UP000318582">
    <property type="component" value="Unassembled WGS sequence"/>
</dbReference>
<evidence type="ECO:0000256" key="8">
    <source>
        <dbReference type="PROSITE-ProRule" id="PRU00282"/>
    </source>
</evidence>
<dbReference type="GO" id="GO:0016020">
    <property type="term" value="C:membrane"/>
    <property type="evidence" value="ECO:0007669"/>
    <property type="project" value="UniProtKB-SubCell"/>
</dbReference>
<feature type="repeat" description="Solcar" evidence="8">
    <location>
        <begin position="56"/>
        <end position="138"/>
    </location>
</feature>
<dbReference type="InterPro" id="IPR018108">
    <property type="entry name" value="MCP_transmembrane"/>
</dbReference>
<feature type="repeat" description="Solcar" evidence="8">
    <location>
        <begin position="145"/>
        <end position="236"/>
    </location>
</feature>
<dbReference type="AlphaFoldDB" id="A0A507DR73"/>
<dbReference type="Pfam" id="PF00153">
    <property type="entry name" value="Mito_carr"/>
    <property type="match status" value="3"/>
</dbReference>
<evidence type="ECO:0000256" key="10">
    <source>
        <dbReference type="SAM" id="MobiDB-lite"/>
    </source>
</evidence>
<protein>
    <recommendedName>
        <fullName evidence="13">Mitochondrial carrier domain-containing protein</fullName>
    </recommendedName>
</protein>
<proteinExistence type="inferred from homology"/>
<dbReference type="PANTHER" id="PTHR45667">
    <property type="entry name" value="S-ADENOSYLMETHIONINE MITOCHONDRIAL CARRIER PROTEIN"/>
    <property type="match status" value="1"/>
</dbReference>
<comment type="subcellular location">
    <subcellularLocation>
        <location evidence="1">Membrane</location>
        <topology evidence="1">Multi-pass membrane protein</topology>
    </subcellularLocation>
</comment>
<evidence type="ECO:0000256" key="5">
    <source>
        <dbReference type="ARBA" id="ARBA00022737"/>
    </source>
</evidence>
<keyword evidence="7 8" id="KW-0472">Membrane</keyword>
<dbReference type="STRING" id="109895.A0A507DR73"/>
<accession>A0A507DR73</accession>
<evidence type="ECO:0000256" key="9">
    <source>
        <dbReference type="RuleBase" id="RU000488"/>
    </source>
</evidence>
<evidence type="ECO:0000313" key="11">
    <source>
        <dbReference type="EMBL" id="TPX53951.1"/>
    </source>
</evidence>
<evidence type="ECO:0000256" key="1">
    <source>
        <dbReference type="ARBA" id="ARBA00004141"/>
    </source>
</evidence>
<organism evidence="11 12">
    <name type="scientific">Powellomyces hirtus</name>
    <dbReference type="NCBI Taxonomy" id="109895"/>
    <lineage>
        <taxon>Eukaryota</taxon>
        <taxon>Fungi</taxon>
        <taxon>Fungi incertae sedis</taxon>
        <taxon>Chytridiomycota</taxon>
        <taxon>Chytridiomycota incertae sedis</taxon>
        <taxon>Chytridiomycetes</taxon>
        <taxon>Spizellomycetales</taxon>
        <taxon>Powellomycetaceae</taxon>
        <taxon>Powellomyces</taxon>
    </lineage>
</organism>
<dbReference type="InterPro" id="IPR023395">
    <property type="entry name" value="MCP_dom_sf"/>
</dbReference>
<dbReference type="EMBL" id="QEAQ01000178">
    <property type="protein sequence ID" value="TPX53951.1"/>
    <property type="molecule type" value="Genomic_DNA"/>
</dbReference>
<evidence type="ECO:0008006" key="13">
    <source>
        <dbReference type="Google" id="ProtNLM"/>
    </source>
</evidence>
<keyword evidence="5" id="KW-0677">Repeat</keyword>
<evidence type="ECO:0000256" key="2">
    <source>
        <dbReference type="ARBA" id="ARBA00006375"/>
    </source>
</evidence>
<evidence type="ECO:0000256" key="7">
    <source>
        <dbReference type="ARBA" id="ARBA00023136"/>
    </source>
</evidence>
<feature type="region of interest" description="Disordered" evidence="10">
    <location>
        <begin position="1"/>
        <end position="53"/>
    </location>
</feature>
<name>A0A507DR73_9FUNG</name>
<comment type="caution">
    <text evidence="11">The sequence shown here is derived from an EMBL/GenBank/DDBJ whole genome shotgun (WGS) entry which is preliminary data.</text>
</comment>
<feature type="repeat" description="Solcar" evidence="8">
    <location>
        <begin position="250"/>
        <end position="365"/>
    </location>
</feature>
<keyword evidence="6" id="KW-1133">Transmembrane helix</keyword>
<comment type="similarity">
    <text evidence="2 9">Belongs to the mitochondrial carrier (TC 2.A.29) family.</text>
</comment>
<keyword evidence="3 9" id="KW-0813">Transport</keyword>
<keyword evidence="4 8" id="KW-0812">Transmembrane</keyword>
<evidence type="ECO:0000313" key="12">
    <source>
        <dbReference type="Proteomes" id="UP000318582"/>
    </source>
</evidence>
<feature type="compositionally biased region" description="Pro residues" evidence="10">
    <location>
        <begin position="41"/>
        <end position="52"/>
    </location>
</feature>
<feature type="region of interest" description="Disordered" evidence="10">
    <location>
        <begin position="284"/>
        <end position="313"/>
    </location>
</feature>
<sequence length="370" mass="40053">MAAAEIQPPPPPQLSEPSLAAAHAHTYPETVLSGSGTIIPHSPPPLPPPPPHQSSMNLLHVVFSGVLGGSVADACMHPLDTVKTRMQKDGTTGSRKYNGIIYRLESHPGLLGGFRAAVLGSISATTLYFSIYESTKHAFATSGLHPSLSYFSAAALGELFASVLYVPSEVVKTRMQLQGRYNNPHSLSRHNYKSDWEAFRKVVAEGRMYHGWGSTLARDIPLTAVQFTLYENIRSFVVRHQTPHTTPLVSILTSDVLPGAISGFIAGLITTPLDVVKTCLQTQGNPSKPRWQHSGATSVTASLPPPPRTTTTASTPYYEGMLSAFRGIYKRRGVAGLFAGAWARAAWTGSQSTIMFFIYEALLATRQPWD</sequence>
<evidence type="ECO:0000256" key="6">
    <source>
        <dbReference type="ARBA" id="ARBA00022989"/>
    </source>
</evidence>
<evidence type="ECO:0000256" key="4">
    <source>
        <dbReference type="ARBA" id="ARBA00022692"/>
    </source>
</evidence>
<dbReference type="SUPFAM" id="SSF103506">
    <property type="entry name" value="Mitochondrial carrier"/>
    <property type="match status" value="1"/>
</dbReference>
<evidence type="ECO:0000256" key="3">
    <source>
        <dbReference type="ARBA" id="ARBA00022448"/>
    </source>
</evidence>